<dbReference type="HOGENOM" id="CLU_3076195_0_0_9"/>
<organism evidence="1 2">
    <name type="scientific">Aneurinibacillus aneurinilyticus ATCC 12856</name>
    <dbReference type="NCBI Taxonomy" id="649747"/>
    <lineage>
        <taxon>Bacteria</taxon>
        <taxon>Bacillati</taxon>
        <taxon>Bacillota</taxon>
        <taxon>Bacilli</taxon>
        <taxon>Bacillales</taxon>
        <taxon>Paenibacillaceae</taxon>
        <taxon>Aneurinibacillus group</taxon>
        <taxon>Aneurinibacillus</taxon>
    </lineage>
</organism>
<gene>
    <name evidence="1" type="ORF">HMPREF0083_00706</name>
</gene>
<protein>
    <submittedName>
        <fullName evidence="1">Uncharacterized protein</fullName>
    </submittedName>
</protein>
<comment type="caution">
    <text evidence="1">The sequence shown here is derived from an EMBL/GenBank/DDBJ whole genome shotgun (WGS) entry which is preliminary data.</text>
</comment>
<reference evidence="1 2" key="1">
    <citation type="submission" date="2013-08" db="EMBL/GenBank/DDBJ databases">
        <authorList>
            <person name="Weinstock G."/>
            <person name="Sodergren E."/>
            <person name="Wylie T."/>
            <person name="Fulton L."/>
            <person name="Fulton R."/>
            <person name="Fronick C."/>
            <person name="O'Laughlin M."/>
            <person name="Godfrey J."/>
            <person name="Miner T."/>
            <person name="Herter B."/>
            <person name="Appelbaum E."/>
            <person name="Cordes M."/>
            <person name="Lek S."/>
            <person name="Wollam A."/>
            <person name="Pepin K.H."/>
            <person name="Palsikar V.B."/>
            <person name="Mitreva M."/>
            <person name="Wilson R.K."/>
        </authorList>
    </citation>
    <scope>NUCLEOTIDE SEQUENCE [LARGE SCALE GENOMIC DNA]</scope>
    <source>
        <strain evidence="1 2">ATCC 12856</strain>
    </source>
</reference>
<accession>U1X9C8</accession>
<name>U1X9C8_ANEAE</name>
<keyword evidence="2" id="KW-1185">Reference proteome</keyword>
<dbReference type="PATRIC" id="fig|649747.3.peg.636"/>
<proteinExistence type="predicted"/>
<dbReference type="AlphaFoldDB" id="U1X9C8"/>
<sequence>MRGVGSMPEMDFRTKRISRGRKSGQVCRFYIGFLFWDEADIFGRIGGFYSAG</sequence>
<evidence type="ECO:0000313" key="1">
    <source>
        <dbReference type="EMBL" id="ERI11148.1"/>
    </source>
</evidence>
<dbReference type="Proteomes" id="UP000016511">
    <property type="component" value="Unassembled WGS sequence"/>
</dbReference>
<dbReference type="STRING" id="649747.HMPREF0083_00706"/>
<dbReference type="EMBL" id="AWSJ01000049">
    <property type="protein sequence ID" value="ERI11148.1"/>
    <property type="molecule type" value="Genomic_DNA"/>
</dbReference>
<evidence type="ECO:0000313" key="2">
    <source>
        <dbReference type="Proteomes" id="UP000016511"/>
    </source>
</evidence>